<dbReference type="Gene3D" id="3.30.565.10">
    <property type="entry name" value="Histidine kinase-like ATPase, C-terminal domain"/>
    <property type="match status" value="1"/>
</dbReference>
<dbReference type="InterPro" id="IPR003594">
    <property type="entry name" value="HATPase_dom"/>
</dbReference>
<evidence type="ECO:0000313" key="3">
    <source>
        <dbReference type="EMBL" id="ACZ21123.1"/>
    </source>
</evidence>
<dbReference type="SUPFAM" id="SSF55874">
    <property type="entry name" value="ATPase domain of HSP90 chaperone/DNA topoisomerase II/histidine kinase"/>
    <property type="match status" value="1"/>
</dbReference>
<evidence type="ECO:0000313" key="4">
    <source>
        <dbReference type="Proteomes" id="UP000000322"/>
    </source>
</evidence>
<dbReference type="InterPro" id="IPR050267">
    <property type="entry name" value="Anti-sigma-factor_SerPK"/>
</dbReference>
<dbReference type="STRING" id="446469.Sked_11800"/>
<dbReference type="InterPro" id="IPR036890">
    <property type="entry name" value="HATPase_C_sf"/>
</dbReference>
<dbReference type="AlphaFoldDB" id="D1BDR1"/>
<evidence type="ECO:0000256" key="1">
    <source>
        <dbReference type="ARBA" id="ARBA00022527"/>
    </source>
</evidence>
<evidence type="ECO:0000259" key="2">
    <source>
        <dbReference type="Pfam" id="PF13581"/>
    </source>
</evidence>
<sequence length="157" mass="16112">MTPIPHAEPPGHPGTVTTWTLDSYDQLGLLRGALTAAVQRQGADAPRQDQVATGRRADVAAGLALAASELATNALKHAGPPATVSLWTAPEGYLLDVADCTPAAAPQRPEGRGPGEGGFGLALVTRVADSVGWYATQDAKHVWARFPADETGLPGSG</sequence>
<dbReference type="Pfam" id="PF13581">
    <property type="entry name" value="HATPase_c_2"/>
    <property type="match status" value="1"/>
</dbReference>
<proteinExistence type="predicted"/>
<name>D1BDR1_SANKS</name>
<dbReference type="KEGG" id="ske:Sked_11800"/>
<keyword evidence="4" id="KW-1185">Reference proteome</keyword>
<accession>D1BDR1</accession>
<reference evidence="3 4" key="1">
    <citation type="journal article" date="2009" name="Stand. Genomic Sci.">
        <title>Complete genome sequence of Sanguibacter keddieii type strain (ST-74).</title>
        <authorList>
            <person name="Ivanova N."/>
            <person name="Sikorski J."/>
            <person name="Sims D."/>
            <person name="Brettin T."/>
            <person name="Detter J.C."/>
            <person name="Han C."/>
            <person name="Lapidus A."/>
            <person name="Copeland A."/>
            <person name="Glavina Del Rio T."/>
            <person name="Nolan M."/>
            <person name="Chen F."/>
            <person name="Lucas S."/>
            <person name="Tice H."/>
            <person name="Cheng J.F."/>
            <person name="Bruce D."/>
            <person name="Goodwin L."/>
            <person name="Pitluck S."/>
            <person name="Pati A."/>
            <person name="Mavromatis K."/>
            <person name="Chen A."/>
            <person name="Palaniappan K."/>
            <person name="D'haeseleer P."/>
            <person name="Chain P."/>
            <person name="Bristow J."/>
            <person name="Eisen J.A."/>
            <person name="Markowitz V."/>
            <person name="Hugenholtz P."/>
            <person name="Goker M."/>
            <person name="Pukall R."/>
            <person name="Klenk H.P."/>
            <person name="Kyrpides N.C."/>
        </authorList>
    </citation>
    <scope>NUCLEOTIDE SEQUENCE [LARGE SCALE GENOMIC DNA]</scope>
    <source>
        <strain evidence="4">ATCC 51767 / DSM 10542 / NCFB 3025 / ST-74</strain>
    </source>
</reference>
<gene>
    <name evidence="3" type="ordered locus">Sked_11800</name>
</gene>
<keyword evidence="3" id="KW-0808">Transferase</keyword>
<dbReference type="RefSeq" id="WP_012866192.1">
    <property type="nucleotide sequence ID" value="NC_013521.1"/>
</dbReference>
<dbReference type="CDD" id="cd16936">
    <property type="entry name" value="HATPase_RsbW-like"/>
    <property type="match status" value="1"/>
</dbReference>
<keyword evidence="3" id="KW-0418">Kinase</keyword>
<protein>
    <submittedName>
        <fullName evidence="3">Histidine kinase</fullName>
    </submittedName>
</protein>
<organism evidence="3 4">
    <name type="scientific">Sanguibacter keddieii (strain ATCC 51767 / DSM 10542 / NCFB 3025 / ST-74)</name>
    <dbReference type="NCBI Taxonomy" id="446469"/>
    <lineage>
        <taxon>Bacteria</taxon>
        <taxon>Bacillati</taxon>
        <taxon>Actinomycetota</taxon>
        <taxon>Actinomycetes</taxon>
        <taxon>Micrococcales</taxon>
        <taxon>Sanguibacteraceae</taxon>
        <taxon>Sanguibacter</taxon>
    </lineage>
</organism>
<dbReference type="HOGENOM" id="CLU_090336_25_0_11"/>
<dbReference type="eggNOG" id="COG3920">
    <property type="taxonomic scope" value="Bacteria"/>
</dbReference>
<dbReference type="GO" id="GO:0004674">
    <property type="term" value="F:protein serine/threonine kinase activity"/>
    <property type="evidence" value="ECO:0007669"/>
    <property type="project" value="UniProtKB-KW"/>
</dbReference>
<feature type="domain" description="Histidine kinase/HSP90-like ATPase" evidence="2">
    <location>
        <begin position="25"/>
        <end position="145"/>
    </location>
</feature>
<keyword evidence="1" id="KW-0723">Serine/threonine-protein kinase</keyword>
<dbReference type="OrthoDB" id="3297757at2"/>
<dbReference type="PANTHER" id="PTHR35526">
    <property type="entry name" value="ANTI-SIGMA-F FACTOR RSBW-RELATED"/>
    <property type="match status" value="1"/>
</dbReference>
<dbReference type="EMBL" id="CP001819">
    <property type="protein sequence ID" value="ACZ21123.1"/>
    <property type="molecule type" value="Genomic_DNA"/>
</dbReference>
<dbReference type="Proteomes" id="UP000000322">
    <property type="component" value="Chromosome"/>
</dbReference>
<dbReference type="PANTHER" id="PTHR35526:SF3">
    <property type="entry name" value="ANTI-SIGMA-F FACTOR RSBW"/>
    <property type="match status" value="1"/>
</dbReference>